<evidence type="ECO:0000256" key="1">
    <source>
        <dbReference type="ARBA" id="ARBA00022468"/>
    </source>
</evidence>
<dbReference type="PANTHER" id="PTHR47219:SF10">
    <property type="entry name" value="GROWTH HORMONE-REGULATED TBC PROTEIN 1"/>
    <property type="match status" value="1"/>
</dbReference>
<dbReference type="GeneTree" id="ENSGT00940000154927"/>
<dbReference type="Gene3D" id="1.10.8.270">
    <property type="entry name" value="putative rabgap domain of human tbc1 domain family member 14 like domains"/>
    <property type="match status" value="1"/>
</dbReference>
<dbReference type="Ensembl" id="ENSMSIT00000009077.1">
    <property type="protein sequence ID" value="ENSMSIP00000007130.1"/>
    <property type="gene ID" value="ENSMSIG00000006285.1"/>
</dbReference>
<accession>A0A8C6MRV5</accession>
<dbReference type="GO" id="GO:0031267">
    <property type="term" value="F:small GTPase binding"/>
    <property type="evidence" value="ECO:0007669"/>
    <property type="project" value="TreeGrafter"/>
</dbReference>
<dbReference type="InterPro" id="IPR050302">
    <property type="entry name" value="Rab_GAP_TBC_domain"/>
</dbReference>
<dbReference type="PANTHER" id="PTHR47219">
    <property type="entry name" value="RAB GTPASE-ACTIVATING PROTEIN 1-LIKE"/>
    <property type="match status" value="1"/>
</dbReference>
<evidence type="ECO:0000256" key="2">
    <source>
        <dbReference type="ARBA" id="ARBA00043879"/>
    </source>
</evidence>
<dbReference type="GO" id="GO:0005096">
    <property type="term" value="F:GTPase activator activity"/>
    <property type="evidence" value="ECO:0007669"/>
    <property type="project" value="UniProtKB-KW"/>
</dbReference>
<organism evidence="4 5">
    <name type="scientific">Mus spicilegus</name>
    <name type="common">Mound-building mouse</name>
    <dbReference type="NCBI Taxonomy" id="10103"/>
    <lineage>
        <taxon>Eukaryota</taxon>
        <taxon>Metazoa</taxon>
        <taxon>Chordata</taxon>
        <taxon>Craniata</taxon>
        <taxon>Vertebrata</taxon>
        <taxon>Euteleostomi</taxon>
        <taxon>Mammalia</taxon>
        <taxon>Eutheria</taxon>
        <taxon>Euarchontoglires</taxon>
        <taxon>Glires</taxon>
        <taxon>Rodentia</taxon>
        <taxon>Myomorpha</taxon>
        <taxon>Muroidea</taxon>
        <taxon>Muridae</taxon>
        <taxon>Murinae</taxon>
        <taxon>Mus</taxon>
        <taxon>Mus</taxon>
    </lineage>
</organism>
<keyword evidence="1" id="KW-0343">GTPase activation</keyword>
<dbReference type="Gene3D" id="1.10.10.750">
    <property type="entry name" value="Ypt/Rab-GAP domain of gyp1p, domain 1"/>
    <property type="match status" value="1"/>
</dbReference>
<dbReference type="InterPro" id="IPR035969">
    <property type="entry name" value="Rab-GAP_TBC_sf"/>
</dbReference>
<protein>
    <submittedName>
        <fullName evidence="4">GH regulated TBC protein 1</fullName>
    </submittedName>
</protein>
<dbReference type="SUPFAM" id="SSF47923">
    <property type="entry name" value="Ypt/Rab-GAP domain of gyp1p"/>
    <property type="match status" value="2"/>
</dbReference>
<evidence type="ECO:0000259" key="3">
    <source>
        <dbReference type="PROSITE" id="PS50086"/>
    </source>
</evidence>
<feature type="domain" description="Rab-GAP TBC" evidence="3">
    <location>
        <begin position="74"/>
        <end position="281"/>
    </location>
</feature>
<comment type="function">
    <text evidence="2">May act as a GTPase-activating protein for Rab family protein(s).</text>
</comment>
<dbReference type="Pfam" id="PF00566">
    <property type="entry name" value="RabGAP-TBC"/>
    <property type="match status" value="2"/>
</dbReference>
<dbReference type="InterPro" id="IPR000195">
    <property type="entry name" value="Rab-GAP-TBC_dom"/>
</dbReference>
<dbReference type="SMART" id="SM00164">
    <property type="entry name" value="TBC"/>
    <property type="match status" value="1"/>
</dbReference>
<proteinExistence type="predicted"/>
<dbReference type="Proteomes" id="UP000694415">
    <property type="component" value="Unplaced"/>
</dbReference>
<reference evidence="4" key="1">
    <citation type="submission" date="2025-08" db="UniProtKB">
        <authorList>
            <consortium name="Ensembl"/>
        </authorList>
    </citation>
    <scope>IDENTIFICATION</scope>
</reference>
<evidence type="ECO:0000313" key="5">
    <source>
        <dbReference type="Proteomes" id="UP000694415"/>
    </source>
</evidence>
<dbReference type="FunFam" id="1.10.472.80:FF:000029">
    <property type="entry name" value="Growth hormone-regulated TBC protein 1"/>
    <property type="match status" value="1"/>
</dbReference>
<dbReference type="PROSITE" id="PS50086">
    <property type="entry name" value="TBC_RABGAP"/>
    <property type="match status" value="1"/>
</dbReference>
<name>A0A8C6MRV5_MUSSI</name>
<evidence type="ECO:0000313" key="4">
    <source>
        <dbReference type="Ensembl" id="ENSMSIP00000007130.1"/>
    </source>
</evidence>
<dbReference type="AlphaFoldDB" id="A0A8C6MRV5"/>
<reference evidence="4" key="2">
    <citation type="submission" date="2025-09" db="UniProtKB">
        <authorList>
            <consortium name="Ensembl"/>
        </authorList>
    </citation>
    <scope>IDENTIFICATION</scope>
</reference>
<keyword evidence="5" id="KW-1185">Reference proteome</keyword>
<sequence length="359" mass="40627">MDPAERAQAARARVPRIDPYGFERPEDFDYAAYEEFFSTYLVILTKRAIKWSKLLKGNGGVRKSVTVKRYVRKGIPLEHRARVWMAVSGAQARMDQSPGYYHQLLEGESNSSLDEAIRTDLNRTFPDNVMFRKTADPCLQKTLYNVLLAYGLHNPDVGYCQCCAQKPGSSAGLRSSLTGMNFIAGYLILITKNEEESFWLLDALVGRILPDYYSPAMLGLKTDQEVLAELVRMKLPAVAALMDGHGVLWTLLVSRWFICLFVDILPVETVLRIWDCLFNEGSKIIFRVALTLIKQHQEFILEASSIPDICDKFKQITKGDFVTECHAFMQKIFSEPGSLSMTTITRLRKSCRAALQAQS</sequence>
<dbReference type="Gene3D" id="1.10.472.80">
    <property type="entry name" value="Ypt/Rab-GAP domain of gyp1p, domain 3"/>
    <property type="match status" value="1"/>
</dbReference>